<evidence type="ECO:0000313" key="2">
    <source>
        <dbReference type="Proteomes" id="UP000663042"/>
    </source>
</evidence>
<dbReference type="EMBL" id="MW057857">
    <property type="protein sequence ID" value="QPB12116.1"/>
    <property type="molecule type" value="Genomic_DNA"/>
</dbReference>
<keyword evidence="2" id="KW-1185">Reference proteome</keyword>
<accession>A0A873WKX0</accession>
<evidence type="ECO:0000313" key="1">
    <source>
        <dbReference type="EMBL" id="QPB12116.1"/>
    </source>
</evidence>
<name>A0A873WKX0_9CAUD</name>
<sequence>MLRFDYEKIYILSYGRSDLIIEYLRRLRDEPEACVSLLGSSFIVNPSVILDNPMKYNARILAEYVGLLSIRNYADYQLTGDTSLPMMSVYPWIPREIVESNPFVQISIDTLKFNKEEEKSYVRN</sequence>
<proteinExistence type="predicted"/>
<organism evidence="1 2">
    <name type="scientific">Providencia phage PSTCR5</name>
    <dbReference type="NCBI Taxonomy" id="2783547"/>
    <lineage>
        <taxon>Viruses</taxon>
        <taxon>Duplodnaviria</taxon>
        <taxon>Heunggongvirae</taxon>
        <taxon>Uroviricota</taxon>
        <taxon>Caudoviricetes</taxon>
        <taxon>Demerecviridae</taxon>
        <taxon>Priunavirus</taxon>
        <taxon>Priunavirus PSTCR5</taxon>
    </lineage>
</organism>
<protein>
    <submittedName>
        <fullName evidence="1">Uncharacterized protein</fullName>
    </submittedName>
</protein>
<dbReference type="RefSeq" id="YP_010113903.1">
    <property type="nucleotide sequence ID" value="NC_055910.1"/>
</dbReference>
<dbReference type="Proteomes" id="UP000663042">
    <property type="component" value="Segment"/>
</dbReference>
<dbReference type="KEGG" id="vg:65132463"/>
<dbReference type="GeneID" id="65132463"/>
<reference evidence="1 2" key="1">
    <citation type="submission" date="2020-10" db="EMBL/GenBank/DDBJ databases">
        <title>Novel bacteriophages targeting Providencia spp. as potential agents for phage therapy.</title>
        <authorList>
            <person name="Rakov C."/>
            <person name="Alkalay-Oren S."/>
            <person name="Coppenhagen-Glazer S."/>
            <person name="Hazan R."/>
        </authorList>
    </citation>
    <scope>NUCLEOTIDE SEQUENCE [LARGE SCALE GENOMIC DNA]</scope>
</reference>